<evidence type="ECO:0000256" key="7">
    <source>
        <dbReference type="ARBA" id="ARBA00023098"/>
    </source>
</evidence>
<organism evidence="12 13">
    <name type="scientific">Pseudoruegeria aquimaris</name>
    <dbReference type="NCBI Taxonomy" id="393663"/>
    <lineage>
        <taxon>Bacteria</taxon>
        <taxon>Pseudomonadati</taxon>
        <taxon>Pseudomonadota</taxon>
        <taxon>Alphaproteobacteria</taxon>
        <taxon>Rhodobacterales</taxon>
        <taxon>Roseobacteraceae</taxon>
        <taxon>Pseudoruegeria</taxon>
    </lineage>
</organism>
<keyword evidence="2" id="KW-0444">Lipid biosynthesis</keyword>
<name>A0A1Y5SDX8_9RHOB</name>
<evidence type="ECO:0000256" key="1">
    <source>
        <dbReference type="ARBA" id="ARBA00010371"/>
    </source>
</evidence>
<dbReference type="RefSeq" id="WP_217808328.1">
    <property type="nucleotide sequence ID" value="NZ_FWFQ01000010.1"/>
</dbReference>
<evidence type="ECO:0000256" key="9">
    <source>
        <dbReference type="ARBA" id="ARBA00038963"/>
    </source>
</evidence>
<evidence type="ECO:0000256" key="10">
    <source>
        <dbReference type="ARBA" id="ARBA00048843"/>
    </source>
</evidence>
<dbReference type="Gene3D" id="3.40.50.720">
    <property type="entry name" value="NAD(P)-binding Rossmann-like Domain"/>
    <property type="match status" value="1"/>
</dbReference>
<keyword evidence="13" id="KW-1185">Reference proteome</keyword>
<dbReference type="EMBL" id="FWFQ01000010">
    <property type="protein sequence ID" value="SLN35780.1"/>
    <property type="molecule type" value="Genomic_DNA"/>
</dbReference>
<evidence type="ECO:0000313" key="12">
    <source>
        <dbReference type="EMBL" id="SLN35780.1"/>
    </source>
</evidence>
<dbReference type="InterPro" id="IPR011032">
    <property type="entry name" value="GroES-like_sf"/>
</dbReference>
<dbReference type="SUPFAM" id="SSF51735">
    <property type="entry name" value="NAD(P)-binding Rossmann-fold domains"/>
    <property type="match status" value="1"/>
</dbReference>
<evidence type="ECO:0000256" key="6">
    <source>
        <dbReference type="ARBA" id="ARBA00023002"/>
    </source>
</evidence>
<dbReference type="Pfam" id="PF08240">
    <property type="entry name" value="ADH_N"/>
    <property type="match status" value="1"/>
</dbReference>
<evidence type="ECO:0000256" key="5">
    <source>
        <dbReference type="ARBA" id="ARBA00022946"/>
    </source>
</evidence>
<accession>A0A1Y5SDX8</accession>
<keyword evidence="7" id="KW-0443">Lipid metabolism</keyword>
<keyword evidence="4" id="KW-0521">NADP</keyword>
<feature type="domain" description="Enoyl reductase (ER)" evidence="11">
    <location>
        <begin position="12"/>
        <end position="323"/>
    </location>
</feature>
<evidence type="ECO:0000259" key="11">
    <source>
        <dbReference type="SMART" id="SM00829"/>
    </source>
</evidence>
<sequence length="329" mass="34461">MVLQARYDSFGDPADVLHLNETEAQAPGEGQARIQVLRAPINPSDLIQVAGNYGVKPELPAVAGNEGLGRIAEVGAGVGHVKPGDLVLLPAGCGTWQSEVVADAATLFALPEADLDQLSMLTVNPPTAYLLLQDFVDLHEGDWIIQSAANSAVGRYVIQLAAQRGIRTVNVVRRAELAAELEELGADVVLVDGEDLPQRVADAVGEGRIRLGLDAVSGGTFARMSECLAPGGVMVSYGAMSNMPAMLSPQAVIFRDVQVRGFWLARWFTQASPARKQEVFGALIGLIAQGKLSAAVDAVYPLSALSDAVAHAARDGRGGKVLLAPSEGV</sequence>
<dbReference type="GO" id="GO:0141148">
    <property type="term" value="F:enoyl-[acyl-carrier-protein] reductase (NADPH) activity"/>
    <property type="evidence" value="ECO:0007669"/>
    <property type="project" value="UniProtKB-EC"/>
</dbReference>
<keyword evidence="5" id="KW-0809">Transit peptide</keyword>
<comment type="similarity">
    <text evidence="1">Belongs to the zinc-containing alcohol dehydrogenase family. Quinone oxidoreductase subfamily.</text>
</comment>
<proteinExistence type="inferred from homology"/>
<protein>
    <recommendedName>
        <fullName evidence="9">enoyl-[acyl-carrier-protein] reductase</fullName>
        <ecNumber evidence="9">1.3.1.104</ecNumber>
    </recommendedName>
</protein>
<dbReference type="InterPro" id="IPR020843">
    <property type="entry name" value="ER"/>
</dbReference>
<dbReference type="Proteomes" id="UP000193409">
    <property type="component" value="Unassembled WGS sequence"/>
</dbReference>
<keyword evidence="6 12" id="KW-0560">Oxidoreductase</keyword>
<dbReference type="SUPFAM" id="SSF50129">
    <property type="entry name" value="GroES-like"/>
    <property type="match status" value="1"/>
</dbReference>
<evidence type="ECO:0000256" key="2">
    <source>
        <dbReference type="ARBA" id="ARBA00022516"/>
    </source>
</evidence>
<keyword evidence="8" id="KW-0275">Fatty acid biosynthesis</keyword>
<dbReference type="InterPro" id="IPR013149">
    <property type="entry name" value="ADH-like_C"/>
</dbReference>
<comment type="catalytic activity">
    <reaction evidence="10">
        <text>a 2,3-saturated acyl-[ACP] + NADP(+) = a (2E)-enoyl-[ACP] + NADPH + H(+)</text>
        <dbReference type="Rhea" id="RHEA:22564"/>
        <dbReference type="Rhea" id="RHEA-COMP:9925"/>
        <dbReference type="Rhea" id="RHEA-COMP:9926"/>
        <dbReference type="ChEBI" id="CHEBI:15378"/>
        <dbReference type="ChEBI" id="CHEBI:57783"/>
        <dbReference type="ChEBI" id="CHEBI:58349"/>
        <dbReference type="ChEBI" id="CHEBI:78784"/>
        <dbReference type="ChEBI" id="CHEBI:78785"/>
        <dbReference type="EC" id="1.3.1.104"/>
    </reaction>
</comment>
<dbReference type="PANTHER" id="PTHR43981:SF2">
    <property type="entry name" value="ENOYL-[ACYL-CARRIER-PROTEIN] REDUCTASE, MITOCHONDRIAL"/>
    <property type="match status" value="1"/>
</dbReference>
<dbReference type="Pfam" id="PF00107">
    <property type="entry name" value="ADH_zinc_N"/>
    <property type="match status" value="1"/>
</dbReference>
<dbReference type="EC" id="1.3.1.104" evidence="9"/>
<evidence type="ECO:0000313" key="13">
    <source>
        <dbReference type="Proteomes" id="UP000193409"/>
    </source>
</evidence>
<dbReference type="GO" id="GO:0006633">
    <property type="term" value="P:fatty acid biosynthetic process"/>
    <property type="evidence" value="ECO:0007669"/>
    <property type="project" value="UniProtKB-KW"/>
</dbReference>
<evidence type="ECO:0000256" key="3">
    <source>
        <dbReference type="ARBA" id="ARBA00022832"/>
    </source>
</evidence>
<dbReference type="Gene3D" id="3.90.180.10">
    <property type="entry name" value="Medium-chain alcohol dehydrogenases, catalytic domain"/>
    <property type="match status" value="1"/>
</dbReference>
<keyword evidence="3" id="KW-0276">Fatty acid metabolism</keyword>
<dbReference type="InterPro" id="IPR051034">
    <property type="entry name" value="Mito_Enoyl-ACP_Reductase"/>
</dbReference>
<dbReference type="InterPro" id="IPR013154">
    <property type="entry name" value="ADH-like_N"/>
</dbReference>
<evidence type="ECO:0000256" key="4">
    <source>
        <dbReference type="ARBA" id="ARBA00022857"/>
    </source>
</evidence>
<dbReference type="SMART" id="SM00829">
    <property type="entry name" value="PKS_ER"/>
    <property type="match status" value="1"/>
</dbReference>
<evidence type="ECO:0000256" key="8">
    <source>
        <dbReference type="ARBA" id="ARBA00023160"/>
    </source>
</evidence>
<dbReference type="CDD" id="cd05282">
    <property type="entry name" value="ETR_like"/>
    <property type="match status" value="1"/>
</dbReference>
<dbReference type="InterPro" id="IPR036291">
    <property type="entry name" value="NAD(P)-bd_dom_sf"/>
</dbReference>
<dbReference type="PANTHER" id="PTHR43981">
    <property type="entry name" value="ENOYL-[ACYL-CARRIER-PROTEIN] REDUCTASE, MITOCHONDRIAL"/>
    <property type="match status" value="1"/>
</dbReference>
<dbReference type="AlphaFoldDB" id="A0A1Y5SDX8"/>
<reference evidence="12 13" key="1">
    <citation type="submission" date="2017-03" db="EMBL/GenBank/DDBJ databases">
        <authorList>
            <person name="Afonso C.L."/>
            <person name="Miller P.J."/>
            <person name="Scott M.A."/>
            <person name="Spackman E."/>
            <person name="Goraichik I."/>
            <person name="Dimitrov K.M."/>
            <person name="Suarez D.L."/>
            <person name="Swayne D.E."/>
        </authorList>
    </citation>
    <scope>NUCLEOTIDE SEQUENCE [LARGE SCALE GENOMIC DNA]</scope>
    <source>
        <strain evidence="12 13">CECT 7680</strain>
    </source>
</reference>
<gene>
    <name evidence="12" type="primary">qorA_2</name>
    <name evidence="12" type="ORF">PSA7680_01689</name>
</gene>